<evidence type="ECO:0008006" key="4">
    <source>
        <dbReference type="Google" id="ProtNLM"/>
    </source>
</evidence>
<dbReference type="RefSeq" id="WP_145661621.1">
    <property type="nucleotide sequence ID" value="NZ_VIWO01000001.1"/>
</dbReference>
<evidence type="ECO:0000313" key="2">
    <source>
        <dbReference type="EMBL" id="TWF44550.1"/>
    </source>
</evidence>
<protein>
    <recommendedName>
        <fullName evidence="4">Lipoprotein</fullName>
    </recommendedName>
</protein>
<name>A0A561Q2I4_9BACT</name>
<dbReference type="EMBL" id="VIWO01000001">
    <property type="protein sequence ID" value="TWF44550.1"/>
    <property type="molecule type" value="Genomic_DNA"/>
</dbReference>
<evidence type="ECO:0000256" key="1">
    <source>
        <dbReference type="SAM" id="SignalP"/>
    </source>
</evidence>
<accession>A0A561Q2I4</accession>
<organism evidence="2 3">
    <name type="scientific">Chitinophaga polysaccharea</name>
    <dbReference type="NCBI Taxonomy" id="1293035"/>
    <lineage>
        <taxon>Bacteria</taxon>
        <taxon>Pseudomonadati</taxon>
        <taxon>Bacteroidota</taxon>
        <taxon>Chitinophagia</taxon>
        <taxon>Chitinophagales</taxon>
        <taxon>Chitinophagaceae</taxon>
        <taxon>Chitinophaga</taxon>
    </lineage>
</organism>
<gene>
    <name evidence="2" type="ORF">FHW36_101470</name>
</gene>
<reference evidence="2 3" key="1">
    <citation type="submission" date="2019-06" db="EMBL/GenBank/DDBJ databases">
        <title>Sorghum-associated microbial communities from plants grown in Nebraska, USA.</title>
        <authorList>
            <person name="Schachtman D."/>
        </authorList>
    </citation>
    <scope>NUCLEOTIDE SEQUENCE [LARGE SCALE GENOMIC DNA]</scope>
    <source>
        <strain evidence="2 3">1209</strain>
    </source>
</reference>
<keyword evidence="3" id="KW-1185">Reference proteome</keyword>
<proteinExistence type="predicted"/>
<dbReference type="Proteomes" id="UP000320811">
    <property type="component" value="Unassembled WGS sequence"/>
</dbReference>
<dbReference type="AlphaFoldDB" id="A0A561Q2I4"/>
<dbReference type="OrthoDB" id="666743at2"/>
<keyword evidence="1" id="KW-0732">Signal</keyword>
<feature type="signal peptide" evidence="1">
    <location>
        <begin position="1"/>
        <end position="26"/>
    </location>
</feature>
<evidence type="ECO:0000313" key="3">
    <source>
        <dbReference type="Proteomes" id="UP000320811"/>
    </source>
</evidence>
<feature type="chain" id="PRO_5022073234" description="Lipoprotein" evidence="1">
    <location>
        <begin position="27"/>
        <end position="184"/>
    </location>
</feature>
<sequence>MKRPITYRQTLLLTAALYAFTFGFTACQHPIDDPSFSCPDMDMTASINGQTRKMMQTNSIIFRQETDSGGLKYWSMESISDSFKIVLNVTDGMFDQNAIKNDTIRLDTFTFRRGSTNPIHKGLVMAGIYNANGLYDFFNTDSSAIIIRWINTKRQVIAGTFFFTADNKRVAGGGTFNSACYVTQ</sequence>
<dbReference type="PROSITE" id="PS51257">
    <property type="entry name" value="PROKAR_LIPOPROTEIN"/>
    <property type="match status" value="1"/>
</dbReference>
<comment type="caution">
    <text evidence="2">The sequence shown here is derived from an EMBL/GenBank/DDBJ whole genome shotgun (WGS) entry which is preliminary data.</text>
</comment>